<name>A0A6V8QSL7_TRIAP</name>
<sequence>MCNKTLLPKSAPRIASRSPIEAAEEKFPAGHAETGSEQKPSRESGKTTKTRWDPFARYHSNAHSFPDYVEPKHSTTMGPERLKQINGATRPVNTLSVRRYDSLNDPDVPASKRQKKDTTRTHGTTASPYFSNSKPSKSSDIQDIHVEGSHDDVYDIISTSSAGNASLGAIGLDEYRRVLRTDIDSPDVLAFEQRPSTVTNAVFDASRYFNSKRDRPYRLAENTGPQIKRQKPSTVKEPIDLSEDELQADFANHN</sequence>
<proteinExistence type="predicted"/>
<evidence type="ECO:0000313" key="3">
    <source>
        <dbReference type="Proteomes" id="UP000517252"/>
    </source>
</evidence>
<reference evidence="2 3" key="1">
    <citation type="submission" date="2020-07" db="EMBL/GenBank/DDBJ databases">
        <title>Trichoderma asperellum IC-1 whole genome shotgun sequence.</title>
        <authorList>
            <person name="Kanamasa S."/>
            <person name="Takahashi H."/>
        </authorList>
    </citation>
    <scope>NUCLEOTIDE SEQUENCE [LARGE SCALE GENOMIC DNA]</scope>
    <source>
        <strain evidence="2 3">IC-1</strain>
    </source>
</reference>
<dbReference type="Proteomes" id="UP000517252">
    <property type="component" value="Unassembled WGS sequence"/>
</dbReference>
<gene>
    <name evidence="2" type="ORF">TASIC1_0005021800</name>
</gene>
<dbReference type="EMBL" id="BLZH01000005">
    <property type="protein sequence ID" value="GFP55360.1"/>
    <property type="molecule type" value="Genomic_DNA"/>
</dbReference>
<feature type="compositionally biased region" description="Polar residues" evidence="1">
    <location>
        <begin position="121"/>
        <end position="139"/>
    </location>
</feature>
<feature type="region of interest" description="Disordered" evidence="1">
    <location>
        <begin position="1"/>
        <end position="141"/>
    </location>
</feature>
<feature type="compositionally biased region" description="Basic and acidic residues" evidence="1">
    <location>
        <begin position="23"/>
        <end position="56"/>
    </location>
</feature>
<organism evidence="2 3">
    <name type="scientific">Trichoderma asperellum</name>
    <name type="common">Filamentous fungus</name>
    <dbReference type="NCBI Taxonomy" id="101201"/>
    <lineage>
        <taxon>Eukaryota</taxon>
        <taxon>Fungi</taxon>
        <taxon>Dikarya</taxon>
        <taxon>Ascomycota</taxon>
        <taxon>Pezizomycotina</taxon>
        <taxon>Sordariomycetes</taxon>
        <taxon>Hypocreomycetidae</taxon>
        <taxon>Hypocreales</taxon>
        <taxon>Hypocreaceae</taxon>
        <taxon>Trichoderma</taxon>
    </lineage>
</organism>
<comment type="caution">
    <text evidence="2">The sequence shown here is derived from an EMBL/GenBank/DDBJ whole genome shotgun (WGS) entry which is preliminary data.</text>
</comment>
<accession>A0A6V8QSL7</accession>
<protein>
    <submittedName>
        <fullName evidence="2">Uncharacterized protein</fullName>
    </submittedName>
</protein>
<evidence type="ECO:0000313" key="2">
    <source>
        <dbReference type="EMBL" id="GFP55360.1"/>
    </source>
</evidence>
<dbReference type="AlphaFoldDB" id="A0A6V8QSL7"/>
<feature type="region of interest" description="Disordered" evidence="1">
    <location>
        <begin position="213"/>
        <end position="254"/>
    </location>
</feature>
<dbReference type="OrthoDB" id="442460at2759"/>
<evidence type="ECO:0000256" key="1">
    <source>
        <dbReference type="SAM" id="MobiDB-lite"/>
    </source>
</evidence>